<dbReference type="EMBL" id="CP004886">
    <property type="protein sequence ID" value="AGL25079.1"/>
    <property type="molecule type" value="Genomic_DNA"/>
</dbReference>
<evidence type="ECO:0000313" key="1">
    <source>
        <dbReference type="EMBL" id="AGL25079.1"/>
    </source>
</evidence>
<evidence type="ECO:0000313" key="2">
    <source>
        <dbReference type="Proteomes" id="UP000013563"/>
    </source>
</evidence>
<dbReference type="KEGG" id="mtuh:I917_24710"/>
<organism evidence="1 2">
    <name type="scientific">Mycobacterium tuberculosis str. Haarlem/NITR202</name>
    <dbReference type="NCBI Taxonomy" id="1304279"/>
    <lineage>
        <taxon>Bacteria</taxon>
        <taxon>Bacillati</taxon>
        <taxon>Actinomycetota</taxon>
        <taxon>Actinomycetes</taxon>
        <taxon>Mycobacteriales</taxon>
        <taxon>Mycobacteriaceae</taxon>
        <taxon>Mycobacterium</taxon>
        <taxon>Mycobacterium tuberculosis complex</taxon>
    </lineage>
</organism>
<sequence>MFAAGLERIGFAAQHIWDGSARRVLAHATSGPALQQNLVAVMEGRG</sequence>
<accession>R4M0B4</accession>
<dbReference type="AlphaFoldDB" id="R4M0B4"/>
<proteinExistence type="predicted"/>
<name>R4M0B4_MYCTX</name>
<protein>
    <submittedName>
        <fullName evidence="1">Lipid-transfer protein</fullName>
    </submittedName>
</protein>
<dbReference type="BioCyc" id="MTUB1304279:G13AB-3348-MONOMER"/>
<dbReference type="Proteomes" id="UP000013563">
    <property type="component" value="Chromosome"/>
</dbReference>
<dbReference type="HOGENOM" id="CLU_3186137_0_0_11"/>
<dbReference type="PATRIC" id="fig|1304279.3.peg.4779"/>
<gene>
    <name evidence="1" type="ORF">I917_24710</name>
</gene>
<reference evidence="1 2" key="1">
    <citation type="journal article" date="2013" name="Genome Announc.">
        <title>Whole-Genome Sequences of Four Clinical Isolates of Mycobacterium tuberculosis from Tamil Nadu, South India.</title>
        <authorList>
            <person name="Narayanan S."/>
            <person name="Deshpande U."/>
        </authorList>
    </citation>
    <scope>NUCLEOTIDE SEQUENCE [LARGE SCALE GENOMIC DNA]</scope>
    <source>
        <strain evidence="1 2">Haarlem/NITR202</strain>
    </source>
</reference>